<dbReference type="EMBL" id="JACHDS010000001">
    <property type="protein sequence ID" value="MBB6170648.1"/>
    <property type="molecule type" value="Genomic_DNA"/>
</dbReference>
<comment type="caution">
    <text evidence="2">The sequence shown here is derived from an EMBL/GenBank/DDBJ whole genome shotgun (WGS) entry which is preliminary data.</text>
</comment>
<proteinExistence type="predicted"/>
<dbReference type="AlphaFoldDB" id="A0A7W9YED9"/>
<organism evidence="2 3">
    <name type="scientific">Nocardiopsis mwathae</name>
    <dbReference type="NCBI Taxonomy" id="1472723"/>
    <lineage>
        <taxon>Bacteria</taxon>
        <taxon>Bacillati</taxon>
        <taxon>Actinomycetota</taxon>
        <taxon>Actinomycetes</taxon>
        <taxon>Streptosporangiales</taxon>
        <taxon>Nocardiopsidaceae</taxon>
        <taxon>Nocardiopsis</taxon>
    </lineage>
</organism>
<gene>
    <name evidence="2" type="ORF">HNR23_000708</name>
</gene>
<feature type="region of interest" description="Disordered" evidence="1">
    <location>
        <begin position="1"/>
        <end position="23"/>
    </location>
</feature>
<evidence type="ECO:0000313" key="3">
    <source>
        <dbReference type="Proteomes" id="UP000546642"/>
    </source>
</evidence>
<dbReference type="RefSeq" id="WP_184073427.1">
    <property type="nucleotide sequence ID" value="NZ_JACHDS010000001.1"/>
</dbReference>
<accession>A0A7W9YED9</accession>
<name>A0A7W9YED9_9ACTN</name>
<keyword evidence="3" id="KW-1185">Reference proteome</keyword>
<reference evidence="2 3" key="1">
    <citation type="submission" date="2020-08" db="EMBL/GenBank/DDBJ databases">
        <title>Sequencing the genomes of 1000 actinobacteria strains.</title>
        <authorList>
            <person name="Klenk H.-P."/>
        </authorList>
    </citation>
    <scope>NUCLEOTIDE SEQUENCE [LARGE SCALE GENOMIC DNA]</scope>
    <source>
        <strain evidence="2 3">DSM 46659</strain>
    </source>
</reference>
<sequence length="150" mass="17025">MRQLFSSLIPSRRKRRRSPSPQQLRLARLCPPAPEPWEIRTLSPQRRLRIPLPAGASRTRPYAPRPRVPDYVDFCEVAVRHEADWEITYHPGADHPYEARHRIHHDLVVTCADLTVFDTALDQARAPAPALSAGEVAGRTAAALNHRAHR</sequence>
<evidence type="ECO:0000256" key="1">
    <source>
        <dbReference type="SAM" id="MobiDB-lite"/>
    </source>
</evidence>
<evidence type="ECO:0000313" key="2">
    <source>
        <dbReference type="EMBL" id="MBB6170648.1"/>
    </source>
</evidence>
<dbReference type="Proteomes" id="UP000546642">
    <property type="component" value="Unassembled WGS sequence"/>
</dbReference>
<feature type="compositionally biased region" description="Low complexity" evidence="1">
    <location>
        <begin position="1"/>
        <end position="10"/>
    </location>
</feature>
<protein>
    <submittedName>
        <fullName evidence="2">Uncharacterized protein</fullName>
    </submittedName>
</protein>